<proteinExistence type="predicted"/>
<feature type="transmembrane region" description="Helical" evidence="1">
    <location>
        <begin position="209"/>
        <end position="229"/>
    </location>
</feature>
<feature type="transmembrane region" description="Helical" evidence="1">
    <location>
        <begin position="53"/>
        <end position="72"/>
    </location>
</feature>
<dbReference type="Pfam" id="PF01757">
    <property type="entry name" value="Acyl_transf_3"/>
    <property type="match status" value="1"/>
</dbReference>
<keyword evidence="1" id="KW-1133">Transmembrane helix</keyword>
<dbReference type="OrthoDB" id="9796461at2"/>
<dbReference type="Proteomes" id="UP000093366">
    <property type="component" value="Unassembled WGS sequence"/>
</dbReference>
<comment type="caution">
    <text evidence="3">The sequence shown here is derived from an EMBL/GenBank/DDBJ whole genome shotgun (WGS) entry which is preliminary data.</text>
</comment>
<feature type="transmembrane region" description="Helical" evidence="1">
    <location>
        <begin position="14"/>
        <end position="33"/>
    </location>
</feature>
<feature type="transmembrane region" description="Helical" evidence="1">
    <location>
        <begin position="187"/>
        <end position="203"/>
    </location>
</feature>
<feature type="transmembrane region" description="Helical" evidence="1">
    <location>
        <begin position="299"/>
        <end position="320"/>
    </location>
</feature>
<dbReference type="InterPro" id="IPR002656">
    <property type="entry name" value="Acyl_transf_3_dom"/>
</dbReference>
<evidence type="ECO:0000259" key="2">
    <source>
        <dbReference type="Pfam" id="PF01757"/>
    </source>
</evidence>
<feature type="transmembrane region" description="Helical" evidence="1">
    <location>
        <begin position="268"/>
        <end position="287"/>
    </location>
</feature>
<evidence type="ECO:0000256" key="1">
    <source>
        <dbReference type="SAM" id="Phobius"/>
    </source>
</evidence>
<keyword evidence="1" id="KW-0472">Membrane</keyword>
<keyword evidence="1" id="KW-0812">Transmembrane</keyword>
<protein>
    <recommendedName>
        <fullName evidence="2">Acyltransferase 3 domain-containing protein</fullName>
    </recommendedName>
</protein>
<name>A0A1C0TMX9_9GAMM</name>
<feature type="transmembrane region" description="Helical" evidence="1">
    <location>
        <begin position="163"/>
        <end position="182"/>
    </location>
</feature>
<sequence length="373" mass="43000">MKKIDQKVCDLSDWFRGIGCMYISFAHLLQAFYVPINGVDTFFSIFSYDIGEILIMIFFVISGVFIMNSILDNIERFDGFHSRLFIASRVDRVYPPLLFALTLSVGVYFFCAYFQITDLGGGNFPFPILREHVSFDFKNYVFTFLLLNEVIKGIETIGNNGPLWSVALEFNIYMLACAAIMFAVNRNVYAGLIAILFLMYQIYSYNTQYFIHLACWIMGAVSCLHLRGLIKINRSLLGWGLLLCCLYLVGHYGYLIPEGRAVVTLFELTRITLIFMLICIFIKSLYLPSWLWCFKGYAYFSYTLYLVHFPIYLLAFSLIGESFMEFSLLLKIVSASLLYAFTVMLSAYLARRLESVSYFRKMVLNKSKPVKAI</sequence>
<feature type="transmembrane region" description="Helical" evidence="1">
    <location>
        <begin position="236"/>
        <end position="256"/>
    </location>
</feature>
<organism evidence="3 4">
    <name type="scientific">Pseudoalteromonas luteoviolacea</name>
    <dbReference type="NCBI Taxonomy" id="43657"/>
    <lineage>
        <taxon>Bacteria</taxon>
        <taxon>Pseudomonadati</taxon>
        <taxon>Pseudomonadota</taxon>
        <taxon>Gammaproteobacteria</taxon>
        <taxon>Alteromonadales</taxon>
        <taxon>Pseudoalteromonadaceae</taxon>
        <taxon>Pseudoalteromonas</taxon>
    </lineage>
</organism>
<accession>A0A1C0TMX9</accession>
<feature type="domain" description="Acyltransferase 3" evidence="2">
    <location>
        <begin position="13"/>
        <end position="349"/>
    </location>
</feature>
<dbReference type="AlphaFoldDB" id="A0A1C0TMX9"/>
<feature type="transmembrane region" description="Helical" evidence="1">
    <location>
        <begin position="93"/>
        <end position="116"/>
    </location>
</feature>
<evidence type="ECO:0000313" key="3">
    <source>
        <dbReference type="EMBL" id="OCQ20172.1"/>
    </source>
</evidence>
<dbReference type="GO" id="GO:0016747">
    <property type="term" value="F:acyltransferase activity, transferring groups other than amino-acyl groups"/>
    <property type="evidence" value="ECO:0007669"/>
    <property type="project" value="InterPro"/>
</dbReference>
<dbReference type="RefSeq" id="WP_065791658.1">
    <property type="nucleotide sequence ID" value="NZ_MAUJ01000006.1"/>
</dbReference>
<evidence type="ECO:0000313" key="4">
    <source>
        <dbReference type="Proteomes" id="UP000093366"/>
    </source>
</evidence>
<reference evidence="4" key="1">
    <citation type="submission" date="2016-07" db="EMBL/GenBank/DDBJ databases">
        <authorList>
            <person name="Florea S."/>
            <person name="Webb J.S."/>
            <person name="Jaromczyk J."/>
            <person name="Schardl C.L."/>
        </authorList>
    </citation>
    <scope>NUCLEOTIDE SEQUENCE [LARGE SCALE GENOMIC DNA]</scope>
    <source>
        <strain evidence="4">IPB1</strain>
    </source>
</reference>
<feature type="transmembrane region" description="Helical" evidence="1">
    <location>
        <begin position="326"/>
        <end position="350"/>
    </location>
</feature>
<dbReference type="EMBL" id="MAUJ01000006">
    <property type="protein sequence ID" value="OCQ20172.1"/>
    <property type="molecule type" value="Genomic_DNA"/>
</dbReference>
<gene>
    <name evidence="3" type="ORF">A7985_17215</name>
</gene>